<dbReference type="GO" id="GO:0008661">
    <property type="term" value="F:1-deoxy-D-xylulose-5-phosphate synthase activity"/>
    <property type="evidence" value="ECO:0007669"/>
    <property type="project" value="UniProtKB-EC"/>
</dbReference>
<dbReference type="Pfam" id="PF02780">
    <property type="entry name" value="Transketolase_C"/>
    <property type="match status" value="1"/>
</dbReference>
<keyword evidence="6" id="KW-1185">Reference proteome</keyword>
<evidence type="ECO:0000256" key="2">
    <source>
        <dbReference type="ARBA" id="ARBA00007131"/>
    </source>
</evidence>
<dbReference type="SUPFAM" id="SSF52518">
    <property type="entry name" value="Thiamin diphosphate-binding fold (THDP-binding)"/>
    <property type="match status" value="1"/>
</dbReference>
<dbReference type="PANTHER" id="PTHR43825">
    <property type="entry name" value="PYRUVATE DEHYDROGENASE E1 COMPONENT"/>
    <property type="match status" value="1"/>
</dbReference>
<dbReference type="Pfam" id="PF02779">
    <property type="entry name" value="Transket_pyr"/>
    <property type="match status" value="1"/>
</dbReference>
<comment type="cofactor">
    <cofactor evidence="1">
        <name>thiamine diphosphate</name>
        <dbReference type="ChEBI" id="CHEBI:58937"/>
    </cofactor>
</comment>
<dbReference type="InterPro" id="IPR051157">
    <property type="entry name" value="PDH/Transketolase"/>
</dbReference>
<gene>
    <name evidence="5" type="primary">dxs_3</name>
    <name evidence="5" type="ORF">NCTC11087_01146</name>
</gene>
<dbReference type="EC" id="2.2.1.7" evidence="5"/>
<name>A0A380LQU7_9FIRM</name>
<dbReference type="InterPro" id="IPR005475">
    <property type="entry name" value="Transketolase-like_Pyr-bd"/>
</dbReference>
<dbReference type="InterPro" id="IPR009014">
    <property type="entry name" value="Transketo_C/PFOR_II"/>
</dbReference>
<dbReference type="SUPFAM" id="SSF52922">
    <property type="entry name" value="TK C-terminal domain-like"/>
    <property type="match status" value="1"/>
</dbReference>
<comment type="similarity">
    <text evidence="2">Belongs to the transketolase family.</text>
</comment>
<dbReference type="SMART" id="SM00861">
    <property type="entry name" value="Transket_pyr"/>
    <property type="match status" value="1"/>
</dbReference>
<keyword evidence="3" id="KW-0786">Thiamine pyrophosphate</keyword>
<dbReference type="Proteomes" id="UP000255523">
    <property type="component" value="Unassembled WGS sequence"/>
</dbReference>
<reference evidence="5 6" key="1">
    <citation type="submission" date="2018-06" db="EMBL/GenBank/DDBJ databases">
        <authorList>
            <consortium name="Pathogen Informatics"/>
            <person name="Doyle S."/>
        </authorList>
    </citation>
    <scope>NUCLEOTIDE SEQUENCE [LARGE SCALE GENOMIC DNA]</scope>
    <source>
        <strain evidence="5 6">NCTC11087</strain>
    </source>
</reference>
<organism evidence="5 6">
    <name type="scientific">Faecalicoccus pleomorphus</name>
    <dbReference type="NCBI Taxonomy" id="1323"/>
    <lineage>
        <taxon>Bacteria</taxon>
        <taxon>Bacillati</taxon>
        <taxon>Bacillota</taxon>
        <taxon>Erysipelotrichia</taxon>
        <taxon>Erysipelotrichales</taxon>
        <taxon>Erysipelotrichaceae</taxon>
        <taxon>Faecalicoccus</taxon>
    </lineage>
</organism>
<accession>A0A380LQU7</accession>
<evidence type="ECO:0000313" key="6">
    <source>
        <dbReference type="Proteomes" id="UP000255523"/>
    </source>
</evidence>
<dbReference type="Gene3D" id="3.40.50.970">
    <property type="match status" value="1"/>
</dbReference>
<evidence type="ECO:0000259" key="4">
    <source>
        <dbReference type="SMART" id="SM00861"/>
    </source>
</evidence>
<dbReference type="Gene3D" id="3.40.50.920">
    <property type="match status" value="1"/>
</dbReference>
<dbReference type="PANTHER" id="PTHR43825:SF1">
    <property type="entry name" value="TRANSKETOLASE-LIKE PYRIMIDINE-BINDING DOMAIN-CONTAINING PROTEIN"/>
    <property type="match status" value="1"/>
</dbReference>
<evidence type="ECO:0000256" key="1">
    <source>
        <dbReference type="ARBA" id="ARBA00001964"/>
    </source>
</evidence>
<dbReference type="InterPro" id="IPR033248">
    <property type="entry name" value="Transketolase_C"/>
</dbReference>
<evidence type="ECO:0000256" key="3">
    <source>
        <dbReference type="ARBA" id="ARBA00023052"/>
    </source>
</evidence>
<dbReference type="EMBL" id="UHFX01000003">
    <property type="protein sequence ID" value="SUO04236.1"/>
    <property type="molecule type" value="Genomic_DNA"/>
</dbReference>
<dbReference type="FunFam" id="3.40.50.970:FF:000129">
    <property type="entry name" value="Transketolase"/>
    <property type="match status" value="1"/>
</dbReference>
<dbReference type="InterPro" id="IPR029061">
    <property type="entry name" value="THDP-binding"/>
</dbReference>
<dbReference type="CDD" id="cd07033">
    <property type="entry name" value="TPP_PYR_DXS_TK_like"/>
    <property type="match status" value="1"/>
</dbReference>
<keyword evidence="5" id="KW-0808">Transferase</keyword>
<dbReference type="OrthoDB" id="8732661at2"/>
<dbReference type="RefSeq" id="WP_022790384.1">
    <property type="nucleotide sequence ID" value="NZ_UHFX01000003.1"/>
</dbReference>
<feature type="domain" description="Transketolase-like pyrimidine-binding" evidence="4">
    <location>
        <begin position="13"/>
        <end position="179"/>
    </location>
</feature>
<evidence type="ECO:0000313" key="5">
    <source>
        <dbReference type="EMBL" id="SUO04236.1"/>
    </source>
</evidence>
<dbReference type="GeneID" id="77462110"/>
<protein>
    <submittedName>
        <fullName evidence="5">Putative transketolase subunit</fullName>
        <ecNumber evidence="5">2.2.1.7</ecNumber>
    </submittedName>
</protein>
<sequence length="319" mass="34834">MYKLTEDRTKKGKELRTVFVDTLLKLMATDENIVALDGDLGGASKFTEIAKTYSDRFIQCGISEANMVGVSAGMSTVGFKPFMHTFGPFATRRVYDQIYLSGAYAGNTINIYGSDPGFCAGPNGGTHTTWEDVALMRAIPNAIVCDAADAVQLAWIIEEFAKREGVHYIRANRKACRNVYQEGSTFELGKGILLKEGSDVLIITAGQLVSDALDCAQNLEKQNLSVSVIDMFCIKPLDVDLIIKEAKGKKAVVTFENHSITGGLGSAVAEVLAENNISVPFKRHGVNERFGQVGTPEFLQKEFKLTAQDLEETIKTLLK</sequence>
<dbReference type="AlphaFoldDB" id="A0A380LQU7"/>
<proteinExistence type="inferred from homology"/>